<dbReference type="EMBL" id="LN890547">
    <property type="protein sequence ID" value="CUS23590.1"/>
    <property type="molecule type" value="Genomic_DNA"/>
</dbReference>
<sequence>MVLQLSLVSSIDDDSYDLCVSTLSNLCGNPPIVFGNFTAMLKPNPAFDIEQVNSKNQLVEQSRIKLSKGLPLHEVEPDNAKRDFRILKKYQNDEVEGLDPQIMQDMLYGSRDLDEMEVDGETNKGGSTTQNAWSLSISDIPTAGSGRKVSTQAITETTVLASGGSSPSIISFLSELGYVLDFQLLVLGIKFNMNNGVFLELSKIWRLNDGRTEQITKGGFLVKAFVNVAKSTDIKSINLGTTSLLALQKELSGYVELEIPDRKSMDSRLENKNDI</sequence>
<proteinExistence type="inferred from homology"/>
<dbReference type="InterPro" id="IPR019095">
    <property type="entry name" value="Mediator_Med18"/>
</dbReference>
<comment type="subcellular location">
    <subcellularLocation>
        <location evidence="1 8">Nucleus</location>
    </subcellularLocation>
</comment>
<comment type="function">
    <text evidence="8">Component of the Mediator complex, a coactivator involved in the regulated transcription of nearly all RNA polymerase II-dependent genes. Mediator functions as a bridge to convey information from gene-specific regulatory proteins to the basal RNA polymerase II transcription machinery. Mediator is recruited to promoters by direct interactions with regulatory proteins and serves as a scaffold for the assembly of a functional preinitiation complex with RNA polymerase II and the general transcription factors.</text>
</comment>
<dbReference type="GO" id="GO:0016592">
    <property type="term" value="C:mediator complex"/>
    <property type="evidence" value="ECO:0007669"/>
    <property type="project" value="InterPro"/>
</dbReference>
<evidence type="ECO:0000313" key="10">
    <source>
        <dbReference type="Proteomes" id="UP000236544"/>
    </source>
</evidence>
<evidence type="ECO:0000256" key="8">
    <source>
        <dbReference type="RuleBase" id="RU364150"/>
    </source>
</evidence>
<dbReference type="PANTHER" id="PTHR13321:SF2">
    <property type="entry name" value="MEDIATOR OF RNA POLYMERASE II TRANSCRIPTION SUBUNIT 18"/>
    <property type="match status" value="1"/>
</dbReference>
<dbReference type="GO" id="GO:0070847">
    <property type="term" value="C:core mediator complex"/>
    <property type="evidence" value="ECO:0007669"/>
    <property type="project" value="TreeGrafter"/>
</dbReference>
<dbReference type="OrthoDB" id="5348092at2759"/>
<evidence type="ECO:0000313" key="9">
    <source>
        <dbReference type="EMBL" id="CUS23590.1"/>
    </source>
</evidence>
<reference evidence="10" key="1">
    <citation type="submission" date="2015-10" db="EMBL/GenBank/DDBJ databases">
        <authorList>
            <person name="Devillers H."/>
        </authorList>
    </citation>
    <scope>NUCLEOTIDE SEQUENCE [LARGE SCALE GENOMIC DNA]</scope>
</reference>
<comment type="subunit">
    <text evidence="8">Component of the Mediator complex.</text>
</comment>
<keyword evidence="5 8" id="KW-0804">Transcription</keyword>
<keyword evidence="6 8" id="KW-0539">Nucleus</keyword>
<evidence type="ECO:0000256" key="2">
    <source>
        <dbReference type="ARBA" id="ARBA00009814"/>
    </source>
</evidence>
<name>A0A0P1KUH4_9SACH</name>
<dbReference type="Proteomes" id="UP000236544">
    <property type="component" value="Unassembled WGS sequence"/>
</dbReference>
<dbReference type="PANTHER" id="PTHR13321">
    <property type="entry name" value="MEDIATOR OF RNA POLYMERASE II TRANSCRIPTION, SUBUNIT 18"/>
    <property type="match status" value="1"/>
</dbReference>
<keyword evidence="10" id="KW-1185">Reference proteome</keyword>
<keyword evidence="4 8" id="KW-0805">Transcription regulation</keyword>
<comment type="similarity">
    <text evidence="2 8">Belongs to the Mediator complex subunit 18 family.</text>
</comment>
<keyword evidence="8" id="KW-0010">Activator</keyword>
<organism evidence="9 10">
    <name type="scientific">Lachancea quebecensis</name>
    <dbReference type="NCBI Taxonomy" id="1654605"/>
    <lineage>
        <taxon>Eukaryota</taxon>
        <taxon>Fungi</taxon>
        <taxon>Dikarya</taxon>
        <taxon>Ascomycota</taxon>
        <taxon>Saccharomycotina</taxon>
        <taxon>Saccharomycetes</taxon>
        <taxon>Saccharomycetales</taxon>
        <taxon>Saccharomycetaceae</taxon>
        <taxon>Lachancea</taxon>
    </lineage>
</organism>
<evidence type="ECO:0000256" key="5">
    <source>
        <dbReference type="ARBA" id="ARBA00023163"/>
    </source>
</evidence>
<dbReference type="GO" id="GO:0006357">
    <property type="term" value="P:regulation of transcription by RNA polymerase II"/>
    <property type="evidence" value="ECO:0007669"/>
    <property type="project" value="InterPro"/>
</dbReference>
<dbReference type="Pfam" id="PF09637">
    <property type="entry name" value="Med18"/>
    <property type="match status" value="1"/>
</dbReference>
<dbReference type="GO" id="GO:0003712">
    <property type="term" value="F:transcription coregulator activity"/>
    <property type="evidence" value="ECO:0007669"/>
    <property type="project" value="InterPro"/>
</dbReference>
<evidence type="ECO:0000256" key="7">
    <source>
        <dbReference type="ARBA" id="ARBA00032012"/>
    </source>
</evidence>
<evidence type="ECO:0000256" key="3">
    <source>
        <dbReference type="ARBA" id="ARBA00019612"/>
    </source>
</evidence>
<gene>
    <name evidence="8" type="primary">MED18</name>
    <name evidence="9" type="ORF">LAQU0_S10e03950g</name>
</gene>
<dbReference type="AlphaFoldDB" id="A0A0P1KUH4"/>
<evidence type="ECO:0000256" key="1">
    <source>
        <dbReference type="ARBA" id="ARBA00004123"/>
    </source>
</evidence>
<dbReference type="GO" id="GO:0006369">
    <property type="term" value="P:termination of RNA polymerase II transcription"/>
    <property type="evidence" value="ECO:0007669"/>
    <property type="project" value="TreeGrafter"/>
</dbReference>
<accession>A0A0P1KUH4</accession>
<evidence type="ECO:0000256" key="6">
    <source>
        <dbReference type="ARBA" id="ARBA00023242"/>
    </source>
</evidence>
<protein>
    <recommendedName>
        <fullName evidence="3 8">Mediator of RNA polymerase II transcription subunit 18</fullName>
    </recommendedName>
    <alternativeName>
        <fullName evidence="7 8">Mediator complex subunit 18</fullName>
    </alternativeName>
</protein>
<evidence type="ECO:0000256" key="4">
    <source>
        <dbReference type="ARBA" id="ARBA00023015"/>
    </source>
</evidence>
<dbReference type="Gene3D" id="2.40.320.10">
    <property type="entry name" value="Hypothetical Protein Pfu-838710-001"/>
    <property type="match status" value="1"/>
</dbReference>